<organism evidence="2 3">
    <name type="scientific">Ornithinibacillus halophilus</name>
    <dbReference type="NCBI Taxonomy" id="930117"/>
    <lineage>
        <taxon>Bacteria</taxon>
        <taxon>Bacillati</taxon>
        <taxon>Bacillota</taxon>
        <taxon>Bacilli</taxon>
        <taxon>Bacillales</taxon>
        <taxon>Bacillaceae</taxon>
        <taxon>Ornithinibacillus</taxon>
    </lineage>
</organism>
<name>A0A1M5NTU3_9BACI</name>
<accession>A0A1M5NTU3</accession>
<keyword evidence="1" id="KW-0812">Transmembrane</keyword>
<protein>
    <submittedName>
        <fullName evidence="2">Uncharacterized protein</fullName>
    </submittedName>
</protein>
<dbReference type="EMBL" id="FQVW01000089">
    <property type="protein sequence ID" value="SHG92907.1"/>
    <property type="molecule type" value="Genomic_DNA"/>
</dbReference>
<feature type="transmembrane region" description="Helical" evidence="1">
    <location>
        <begin position="14"/>
        <end position="34"/>
    </location>
</feature>
<proteinExistence type="predicted"/>
<dbReference type="STRING" id="930117.SAMN05216225_10896"/>
<dbReference type="AlphaFoldDB" id="A0A1M5NTU3"/>
<keyword evidence="1" id="KW-1133">Transmembrane helix</keyword>
<feature type="transmembrane region" description="Helical" evidence="1">
    <location>
        <begin position="40"/>
        <end position="58"/>
    </location>
</feature>
<sequence length="76" mass="8913">MSPKEIVIMRKQQFLMLNLGIICVILFVVGLTWMEVPFTYFMFFVSILNLIQGFRLLLKRSSTKSWIPLLEKNSSL</sequence>
<evidence type="ECO:0000313" key="2">
    <source>
        <dbReference type="EMBL" id="SHG92907.1"/>
    </source>
</evidence>
<dbReference type="Pfam" id="PF20313">
    <property type="entry name" value="DUF6609"/>
    <property type="match status" value="1"/>
</dbReference>
<evidence type="ECO:0000313" key="3">
    <source>
        <dbReference type="Proteomes" id="UP000183988"/>
    </source>
</evidence>
<dbReference type="Proteomes" id="UP000183988">
    <property type="component" value="Unassembled WGS sequence"/>
</dbReference>
<gene>
    <name evidence="2" type="ORF">SAMN05216225_10896</name>
</gene>
<reference evidence="2 3" key="1">
    <citation type="submission" date="2016-11" db="EMBL/GenBank/DDBJ databases">
        <authorList>
            <person name="Jaros S."/>
            <person name="Januszkiewicz K."/>
            <person name="Wedrychowicz H."/>
        </authorList>
    </citation>
    <scope>NUCLEOTIDE SEQUENCE [LARGE SCALE GENOMIC DNA]</scope>
    <source>
        <strain evidence="2 3">IBRC-M 10683</strain>
    </source>
</reference>
<evidence type="ECO:0000256" key="1">
    <source>
        <dbReference type="SAM" id="Phobius"/>
    </source>
</evidence>
<keyword evidence="3" id="KW-1185">Reference proteome</keyword>
<keyword evidence="1" id="KW-0472">Membrane</keyword>
<dbReference type="InterPro" id="IPR046717">
    <property type="entry name" value="DUF6609"/>
</dbReference>